<evidence type="ECO:0000313" key="4">
    <source>
        <dbReference type="EMBL" id="KAE9271963.1"/>
    </source>
</evidence>
<gene>
    <name evidence="3" type="ORF">PR001_g24374</name>
    <name evidence="2" type="ORF">PR002_g26182</name>
    <name evidence="4" type="ORF">PR003_g30352</name>
</gene>
<evidence type="ECO:0000313" key="2">
    <source>
        <dbReference type="EMBL" id="KAE8973505.1"/>
    </source>
</evidence>
<evidence type="ECO:0008006" key="8">
    <source>
        <dbReference type="Google" id="ProtNLM"/>
    </source>
</evidence>
<reference evidence="5 7" key="1">
    <citation type="submission" date="2018-09" db="EMBL/GenBank/DDBJ databases">
        <title>Genomic investigation of the strawberry pathogen Phytophthora fragariae indicates pathogenicity is determined by transcriptional variation in three key races.</title>
        <authorList>
            <person name="Adams T.M."/>
            <person name="Armitage A.D."/>
            <person name="Sobczyk M.K."/>
            <person name="Bates H.J."/>
            <person name="Dunwell J.M."/>
            <person name="Nellist C.F."/>
            <person name="Harrison R.J."/>
        </authorList>
    </citation>
    <scope>NUCLEOTIDE SEQUENCE [LARGE SCALE GENOMIC DNA]</scope>
    <source>
        <strain evidence="3 5">SCRP249</strain>
        <strain evidence="2 7">SCRP324</strain>
        <strain evidence="4 6">SCRP333</strain>
    </source>
</reference>
<evidence type="ECO:0000313" key="5">
    <source>
        <dbReference type="Proteomes" id="UP000429607"/>
    </source>
</evidence>
<accession>A0A6A3HXL4</accession>
<evidence type="ECO:0000313" key="3">
    <source>
        <dbReference type="EMBL" id="KAE8980072.1"/>
    </source>
</evidence>
<name>A0A6A3HXL4_9STRA</name>
<proteinExistence type="predicted"/>
<dbReference type="EMBL" id="QXFT01005599">
    <property type="protein sequence ID" value="KAE9271963.1"/>
    <property type="molecule type" value="Genomic_DNA"/>
</dbReference>
<feature type="signal peptide" evidence="1">
    <location>
        <begin position="1"/>
        <end position="25"/>
    </location>
</feature>
<organism evidence="2 7">
    <name type="scientific">Phytophthora rubi</name>
    <dbReference type="NCBI Taxonomy" id="129364"/>
    <lineage>
        <taxon>Eukaryota</taxon>
        <taxon>Sar</taxon>
        <taxon>Stramenopiles</taxon>
        <taxon>Oomycota</taxon>
        <taxon>Peronosporomycetes</taxon>
        <taxon>Peronosporales</taxon>
        <taxon>Peronosporaceae</taxon>
        <taxon>Phytophthora</taxon>
    </lineage>
</organism>
<dbReference type="AlphaFoldDB" id="A0A6A3HXL4"/>
<evidence type="ECO:0000313" key="7">
    <source>
        <dbReference type="Proteomes" id="UP000435112"/>
    </source>
</evidence>
<keyword evidence="6" id="KW-1185">Reference proteome</keyword>
<protein>
    <recommendedName>
        <fullName evidence="8">Secreted protein</fullName>
    </recommendedName>
</protein>
<sequence length="92" mass="10385">MSKLIATTTILFSVLPGFTINRGERQCPAGWCECMDRTDRVAPPCTLGRRCGAFTFSAFLRLGPYIVACQLRLLRTCLRMLGRHDRSCRWGS</sequence>
<evidence type="ECO:0000256" key="1">
    <source>
        <dbReference type="SAM" id="SignalP"/>
    </source>
</evidence>
<dbReference type="EMBL" id="QXFU01003681">
    <property type="protein sequence ID" value="KAE8973505.1"/>
    <property type="molecule type" value="Genomic_DNA"/>
</dbReference>
<dbReference type="Proteomes" id="UP000435112">
    <property type="component" value="Unassembled WGS sequence"/>
</dbReference>
<dbReference type="Proteomes" id="UP000434957">
    <property type="component" value="Unassembled WGS sequence"/>
</dbReference>
<dbReference type="EMBL" id="QXFV01003091">
    <property type="protein sequence ID" value="KAE8980072.1"/>
    <property type="molecule type" value="Genomic_DNA"/>
</dbReference>
<dbReference type="Proteomes" id="UP000429607">
    <property type="component" value="Unassembled WGS sequence"/>
</dbReference>
<feature type="chain" id="PRO_5036164237" description="Secreted protein" evidence="1">
    <location>
        <begin position="26"/>
        <end position="92"/>
    </location>
</feature>
<keyword evidence="1" id="KW-0732">Signal</keyword>
<comment type="caution">
    <text evidence="2">The sequence shown here is derived from an EMBL/GenBank/DDBJ whole genome shotgun (WGS) entry which is preliminary data.</text>
</comment>
<evidence type="ECO:0000313" key="6">
    <source>
        <dbReference type="Proteomes" id="UP000434957"/>
    </source>
</evidence>